<protein>
    <submittedName>
        <fullName evidence="2">Uncharacterized protein</fullName>
    </submittedName>
</protein>
<name>J3L4L5_ORYBR</name>
<dbReference type="AlphaFoldDB" id="J3L4L5"/>
<dbReference type="Gramene" id="OB01G41710.1">
    <property type="protein sequence ID" value="OB01G41710.1"/>
    <property type="gene ID" value="OB01G41710"/>
</dbReference>
<evidence type="ECO:0000256" key="1">
    <source>
        <dbReference type="SAM" id="MobiDB-lite"/>
    </source>
</evidence>
<evidence type="ECO:0000313" key="2">
    <source>
        <dbReference type="EnsemblPlants" id="OB01G41710.1"/>
    </source>
</evidence>
<sequence length="96" mass="10362">MGQIERKVCAPEKVQPRQITSHGLRSALPPHCALTTSHLAAFAPRLTRSRRAAPCLDNDEMAQGVAEATTYVKVTHSTQGDVARKAQPGRARCSQA</sequence>
<evidence type="ECO:0000313" key="3">
    <source>
        <dbReference type="Proteomes" id="UP000006038"/>
    </source>
</evidence>
<dbReference type="Proteomes" id="UP000006038">
    <property type="component" value="Chromosome 1"/>
</dbReference>
<organism evidence="2">
    <name type="scientific">Oryza brachyantha</name>
    <name type="common">malo sina</name>
    <dbReference type="NCBI Taxonomy" id="4533"/>
    <lineage>
        <taxon>Eukaryota</taxon>
        <taxon>Viridiplantae</taxon>
        <taxon>Streptophyta</taxon>
        <taxon>Embryophyta</taxon>
        <taxon>Tracheophyta</taxon>
        <taxon>Spermatophyta</taxon>
        <taxon>Magnoliopsida</taxon>
        <taxon>Liliopsida</taxon>
        <taxon>Poales</taxon>
        <taxon>Poaceae</taxon>
        <taxon>BOP clade</taxon>
        <taxon>Oryzoideae</taxon>
        <taxon>Oryzeae</taxon>
        <taxon>Oryzinae</taxon>
        <taxon>Oryza</taxon>
    </lineage>
</organism>
<dbReference type="EnsemblPlants" id="OB01G41710.1">
    <property type="protein sequence ID" value="OB01G41710.1"/>
    <property type="gene ID" value="OB01G41710"/>
</dbReference>
<reference evidence="2" key="2">
    <citation type="submission" date="2013-04" db="UniProtKB">
        <authorList>
            <consortium name="EnsemblPlants"/>
        </authorList>
    </citation>
    <scope>IDENTIFICATION</scope>
</reference>
<feature type="region of interest" description="Disordered" evidence="1">
    <location>
        <begin position="77"/>
        <end position="96"/>
    </location>
</feature>
<reference evidence="2" key="1">
    <citation type="journal article" date="2013" name="Nat. Commun.">
        <title>Whole-genome sequencing of Oryza brachyantha reveals mechanisms underlying Oryza genome evolution.</title>
        <authorList>
            <person name="Chen J."/>
            <person name="Huang Q."/>
            <person name="Gao D."/>
            <person name="Wang J."/>
            <person name="Lang Y."/>
            <person name="Liu T."/>
            <person name="Li B."/>
            <person name="Bai Z."/>
            <person name="Luis Goicoechea J."/>
            <person name="Liang C."/>
            <person name="Chen C."/>
            <person name="Zhang W."/>
            <person name="Sun S."/>
            <person name="Liao Y."/>
            <person name="Zhang X."/>
            <person name="Yang L."/>
            <person name="Song C."/>
            <person name="Wang M."/>
            <person name="Shi J."/>
            <person name="Liu G."/>
            <person name="Liu J."/>
            <person name="Zhou H."/>
            <person name="Zhou W."/>
            <person name="Yu Q."/>
            <person name="An N."/>
            <person name="Chen Y."/>
            <person name="Cai Q."/>
            <person name="Wang B."/>
            <person name="Liu B."/>
            <person name="Min J."/>
            <person name="Huang Y."/>
            <person name="Wu H."/>
            <person name="Li Z."/>
            <person name="Zhang Y."/>
            <person name="Yin Y."/>
            <person name="Song W."/>
            <person name="Jiang J."/>
            <person name="Jackson S.A."/>
            <person name="Wing R.A."/>
            <person name="Wang J."/>
            <person name="Chen M."/>
        </authorList>
    </citation>
    <scope>NUCLEOTIDE SEQUENCE [LARGE SCALE GENOMIC DNA]</scope>
    <source>
        <strain evidence="2">cv. IRGC 101232</strain>
    </source>
</reference>
<proteinExistence type="predicted"/>
<accession>J3L4L5</accession>
<dbReference type="HOGENOM" id="CLU_2363060_0_0_1"/>
<keyword evidence="3" id="KW-1185">Reference proteome</keyword>